<reference evidence="2 3" key="1">
    <citation type="journal article" date="2018" name="Science">
        <title>The opium poppy genome and morphinan production.</title>
        <authorList>
            <person name="Guo L."/>
            <person name="Winzer T."/>
            <person name="Yang X."/>
            <person name="Li Y."/>
            <person name="Ning Z."/>
            <person name="He Z."/>
            <person name="Teodor R."/>
            <person name="Lu Y."/>
            <person name="Bowser T.A."/>
            <person name="Graham I.A."/>
            <person name="Ye K."/>
        </authorList>
    </citation>
    <scope>NUCLEOTIDE SEQUENCE [LARGE SCALE GENOMIC DNA]</scope>
    <source>
        <strain evidence="3">cv. HN1</strain>
        <tissue evidence="2">Leaves</tissue>
    </source>
</reference>
<dbReference type="Gramene" id="RZC48028">
    <property type="protein sequence ID" value="RZC48028"/>
    <property type="gene ID" value="C5167_040983"/>
</dbReference>
<gene>
    <name evidence="2" type="ORF">C5167_040983</name>
</gene>
<dbReference type="Proteomes" id="UP000316621">
    <property type="component" value="Chromosome 1"/>
</dbReference>
<dbReference type="AlphaFoldDB" id="A0A4Y7IKQ7"/>
<evidence type="ECO:0000313" key="2">
    <source>
        <dbReference type="EMBL" id="RZC48028.1"/>
    </source>
</evidence>
<dbReference type="InterPro" id="IPR026960">
    <property type="entry name" value="RVT-Znf"/>
</dbReference>
<protein>
    <recommendedName>
        <fullName evidence="1">Reverse transcriptase zinc-binding domain-containing protein</fullName>
    </recommendedName>
</protein>
<dbReference type="Pfam" id="PF13966">
    <property type="entry name" value="zf-RVT"/>
    <property type="match status" value="1"/>
</dbReference>
<evidence type="ECO:0000313" key="3">
    <source>
        <dbReference type="Proteomes" id="UP000316621"/>
    </source>
</evidence>
<organism evidence="2 3">
    <name type="scientific">Papaver somniferum</name>
    <name type="common">Opium poppy</name>
    <dbReference type="NCBI Taxonomy" id="3469"/>
    <lineage>
        <taxon>Eukaryota</taxon>
        <taxon>Viridiplantae</taxon>
        <taxon>Streptophyta</taxon>
        <taxon>Embryophyta</taxon>
        <taxon>Tracheophyta</taxon>
        <taxon>Spermatophyta</taxon>
        <taxon>Magnoliopsida</taxon>
        <taxon>Ranunculales</taxon>
        <taxon>Papaveraceae</taxon>
        <taxon>Papaveroideae</taxon>
        <taxon>Papaver</taxon>
    </lineage>
</organism>
<proteinExistence type="predicted"/>
<name>A0A4Y7IKQ7_PAPSO</name>
<dbReference type="EMBL" id="CM010715">
    <property type="protein sequence ID" value="RZC48028.1"/>
    <property type="molecule type" value="Genomic_DNA"/>
</dbReference>
<evidence type="ECO:0000259" key="1">
    <source>
        <dbReference type="Pfam" id="PF13966"/>
    </source>
</evidence>
<feature type="domain" description="Reverse transcriptase zinc-binding" evidence="1">
    <location>
        <begin position="7"/>
        <end position="40"/>
    </location>
</feature>
<sequence>MDIRFASWNKTVLPKISFLVWAAINRAVPTLSMLLRRGMQLGFAWAHPTTVLEFL</sequence>
<accession>A0A4Y7IKQ7</accession>
<keyword evidence="3" id="KW-1185">Reference proteome</keyword>